<keyword evidence="3" id="KW-0808">Transferase</keyword>
<evidence type="ECO:0000256" key="6">
    <source>
        <dbReference type="ARBA" id="ARBA00023136"/>
    </source>
</evidence>
<protein>
    <recommendedName>
        <fullName evidence="10">Prolipoprotein diacylglyceryltransferase</fullName>
    </recommendedName>
</protein>
<dbReference type="AlphaFoldDB" id="A0A4Z0P7I1"/>
<keyword evidence="9" id="KW-1185">Reference proteome</keyword>
<reference evidence="8 9" key="1">
    <citation type="submission" date="2019-04" db="EMBL/GenBank/DDBJ databases">
        <authorList>
            <person name="Feng G."/>
            <person name="Zhang J."/>
            <person name="Zhu H."/>
        </authorList>
    </citation>
    <scope>NUCLEOTIDE SEQUENCE [LARGE SCALE GENOMIC DNA]</scope>
    <source>
        <strain evidence="8 9">92R-1</strain>
    </source>
</reference>
<dbReference type="Proteomes" id="UP000298337">
    <property type="component" value="Unassembled WGS sequence"/>
</dbReference>
<evidence type="ECO:0000256" key="4">
    <source>
        <dbReference type="ARBA" id="ARBA00022692"/>
    </source>
</evidence>
<keyword evidence="4 7" id="KW-0812">Transmembrane</keyword>
<evidence type="ECO:0000256" key="2">
    <source>
        <dbReference type="ARBA" id="ARBA00022475"/>
    </source>
</evidence>
<dbReference type="InterPro" id="IPR001640">
    <property type="entry name" value="Lgt"/>
</dbReference>
<dbReference type="PANTHER" id="PTHR30589">
    <property type="entry name" value="PROLIPOPROTEIN DIACYLGLYCERYL TRANSFERASE"/>
    <property type="match status" value="1"/>
</dbReference>
<comment type="similarity">
    <text evidence="1">Belongs to the Lgt family.</text>
</comment>
<organism evidence="8 9">
    <name type="scientific">Hymenobacter fodinae</name>
    <dbReference type="NCBI Taxonomy" id="2510796"/>
    <lineage>
        <taxon>Bacteria</taxon>
        <taxon>Pseudomonadati</taxon>
        <taxon>Bacteroidota</taxon>
        <taxon>Cytophagia</taxon>
        <taxon>Cytophagales</taxon>
        <taxon>Hymenobacteraceae</taxon>
        <taxon>Hymenobacter</taxon>
    </lineage>
</organism>
<accession>A0A4Z0P7I1</accession>
<evidence type="ECO:0000256" key="1">
    <source>
        <dbReference type="ARBA" id="ARBA00007150"/>
    </source>
</evidence>
<evidence type="ECO:0008006" key="10">
    <source>
        <dbReference type="Google" id="ProtNLM"/>
    </source>
</evidence>
<keyword evidence="5 7" id="KW-1133">Transmembrane helix</keyword>
<evidence type="ECO:0000313" key="9">
    <source>
        <dbReference type="Proteomes" id="UP000298337"/>
    </source>
</evidence>
<dbReference type="OrthoDB" id="871140at2"/>
<gene>
    <name evidence="8" type="ORF">EU556_11760</name>
</gene>
<dbReference type="RefSeq" id="WP_135434294.1">
    <property type="nucleotide sequence ID" value="NZ_SRLA01000002.1"/>
</dbReference>
<dbReference type="Pfam" id="PF01790">
    <property type="entry name" value="LGT"/>
    <property type="match status" value="1"/>
</dbReference>
<dbReference type="PANTHER" id="PTHR30589:SF0">
    <property type="entry name" value="PHOSPHATIDYLGLYCEROL--PROLIPOPROTEIN DIACYLGLYCERYL TRANSFERASE"/>
    <property type="match status" value="1"/>
</dbReference>
<feature type="transmembrane region" description="Helical" evidence="7">
    <location>
        <begin position="111"/>
        <end position="131"/>
    </location>
</feature>
<feature type="transmembrane region" description="Helical" evidence="7">
    <location>
        <begin position="41"/>
        <end position="61"/>
    </location>
</feature>
<feature type="transmembrane region" description="Helical" evidence="7">
    <location>
        <begin position="175"/>
        <end position="192"/>
    </location>
</feature>
<proteinExistence type="inferred from homology"/>
<feature type="transmembrane region" description="Helical" evidence="7">
    <location>
        <begin position="278"/>
        <end position="295"/>
    </location>
</feature>
<dbReference type="GO" id="GO:0005886">
    <property type="term" value="C:plasma membrane"/>
    <property type="evidence" value="ECO:0007669"/>
    <property type="project" value="InterPro"/>
</dbReference>
<dbReference type="GO" id="GO:0042158">
    <property type="term" value="P:lipoprotein biosynthetic process"/>
    <property type="evidence" value="ECO:0007669"/>
    <property type="project" value="InterPro"/>
</dbReference>
<comment type="caution">
    <text evidence="8">The sequence shown here is derived from an EMBL/GenBank/DDBJ whole genome shotgun (WGS) entry which is preliminary data.</text>
</comment>
<evidence type="ECO:0000256" key="3">
    <source>
        <dbReference type="ARBA" id="ARBA00022679"/>
    </source>
</evidence>
<name>A0A4Z0P7I1_9BACT</name>
<dbReference type="GO" id="GO:0008961">
    <property type="term" value="F:phosphatidylglycerol-prolipoprotein diacylglyceryl transferase activity"/>
    <property type="evidence" value="ECO:0007669"/>
    <property type="project" value="InterPro"/>
</dbReference>
<keyword evidence="2" id="KW-1003">Cell membrane</keyword>
<feature type="transmembrane region" description="Helical" evidence="7">
    <location>
        <begin position="241"/>
        <end position="257"/>
    </location>
</feature>
<feature type="transmembrane region" description="Helical" evidence="7">
    <location>
        <begin position="12"/>
        <end position="29"/>
    </location>
</feature>
<evidence type="ECO:0000256" key="5">
    <source>
        <dbReference type="ARBA" id="ARBA00022989"/>
    </source>
</evidence>
<evidence type="ECO:0000313" key="8">
    <source>
        <dbReference type="EMBL" id="TGE08384.1"/>
    </source>
</evidence>
<feature type="transmembrane region" description="Helical" evidence="7">
    <location>
        <begin position="81"/>
        <end position="99"/>
    </location>
</feature>
<sequence>MPPLVLPSSTDSYLIFYLAGFAVAGLLLAREAYARQYAWRHWLPLLAGTMLCLILGTRLVAGSGTDWQHLLLHGEWTGPNSRSILGGIVGAAVALAVLRRVLGFNRGVYDAFALPLFVGLAVQGVGCLLTGCCFGTPTTNLGGVCYAPHTLPFLTQVARGVLPSTAAHSLPVHPAQIYQIVLCILIVGSLRLRRSQRQAPGQQFLLAVLLYAAGRFGLEFIHDSAGDLLGTSLWHGLKQVQWLLLLVVTALAGVWLYRGRVTHHSSSFTSLGHWRPRLVVGVLLLITALLSTGWLTMPEQLVVKSLLLASLLLEAGLWARRQTRQAPQLLALPVLLSGVVLLLTSQAPAPDPRRYTTISAGGLAGTSEQYFGYPYGCSGTQLSTSTYRQRFAVGAVGVARTWPLMQASTITVGANLGVGRSNFRPQQDTIYAGNYYSPFNYKPFERGHAQLLSFNPYVEVANPKYIRVGLGLHLGNVAYDYVYKPGRVSNVRLQALVEVGMLNTLYLHGSTNYGLQGIGNGFSTLGLGTGFGQERLRLVGGVALANSEANAGLLDKTEARSFPFLQAQIPLGEQWTLEPFAATNFGSVQSFQLRASFRMPSRTPASHK</sequence>
<evidence type="ECO:0000256" key="7">
    <source>
        <dbReference type="SAM" id="Phobius"/>
    </source>
</evidence>
<keyword evidence="6 7" id="KW-0472">Membrane</keyword>
<dbReference type="EMBL" id="SRLA01000002">
    <property type="protein sequence ID" value="TGE08384.1"/>
    <property type="molecule type" value="Genomic_DNA"/>
</dbReference>
<feature type="transmembrane region" description="Helical" evidence="7">
    <location>
        <begin position="204"/>
        <end position="221"/>
    </location>
</feature>